<dbReference type="PANTHER" id="PTHR13315">
    <property type="entry name" value="METALLO PHOSPHOESTERASE RELATED"/>
    <property type="match status" value="1"/>
</dbReference>
<dbReference type="GO" id="GO:0005783">
    <property type="term" value="C:endoplasmic reticulum"/>
    <property type="evidence" value="ECO:0007669"/>
    <property type="project" value="TreeGrafter"/>
</dbReference>
<keyword evidence="3" id="KW-1133">Transmembrane helix</keyword>
<dbReference type="Gene3D" id="3.60.21.10">
    <property type="match status" value="1"/>
</dbReference>
<evidence type="ECO:0000256" key="4">
    <source>
        <dbReference type="ARBA" id="ARBA00023136"/>
    </source>
</evidence>
<name>A0A6A6CN05_ZASCE</name>
<feature type="domain" description="Calcineurin-like phosphoesterase" evidence="6">
    <location>
        <begin position="133"/>
        <end position="365"/>
    </location>
</feature>
<dbReference type="Proteomes" id="UP000799537">
    <property type="component" value="Unassembled WGS sequence"/>
</dbReference>
<proteinExistence type="predicted"/>
<dbReference type="InterPro" id="IPR004843">
    <property type="entry name" value="Calcineurin-like_PHP"/>
</dbReference>
<dbReference type="RefSeq" id="XP_033669526.1">
    <property type="nucleotide sequence ID" value="XM_033812325.1"/>
</dbReference>
<dbReference type="GO" id="GO:0016020">
    <property type="term" value="C:membrane"/>
    <property type="evidence" value="ECO:0007669"/>
    <property type="project" value="UniProtKB-SubCell"/>
</dbReference>
<evidence type="ECO:0000256" key="5">
    <source>
        <dbReference type="SAM" id="SignalP"/>
    </source>
</evidence>
<dbReference type="EMBL" id="ML993590">
    <property type="protein sequence ID" value="KAF2168637.1"/>
    <property type="molecule type" value="Genomic_DNA"/>
</dbReference>
<evidence type="ECO:0000256" key="3">
    <source>
        <dbReference type="ARBA" id="ARBA00022989"/>
    </source>
</evidence>
<keyword evidence="2" id="KW-0812">Transmembrane</keyword>
<keyword evidence="8" id="KW-1185">Reference proteome</keyword>
<sequence>MRLSRLLFRIFLFLLPPAVLATAYLYLYPLVKQCCFPSTPTGKPAPFRLLALADPQLEGDTSLPDPNDAVFPHFERLWGNLQIGRDFETLKEDGRRLFVDDLPKALNTYRKMLDLWGNDLYLAHVYRSMQWFTDPTHVVVLGDLLGSQWIGDGEFESRTQRFWERVFKGGQKVPERILDKEGVHSEVLGKDRNWKNRIIAVAGNHDVGYAGDLDEHRVRRFKDAFGRVNWEVRFNLDDSDYATASNDSGSSSPAVRLVILNSMNLDEPAKHEALQEEGLEYLNQKLYWELPSSDTATVLLTHIPLYKEDGVCVDGPFFDYFSDHHGGGIKEQNHLSYGVSERILEGMLGPERSRKGIILNGHDHEGCQVYHSKPREMDLDAMTDGSPLVEEKWEAVKYSEAGPQMSDSNLMGLREVTVRSMMGSFDGNAGLLSAWWDAEAKEWKFEYASCMCGVQHIWWAVHVFDIIVLAIGWIALSEAIVEDLLRPSKSISKEKKTA</sequence>
<protein>
    <recommendedName>
        <fullName evidence="6">Calcineurin-like phosphoesterase domain-containing protein</fullName>
    </recommendedName>
</protein>
<keyword evidence="4" id="KW-0472">Membrane</keyword>
<dbReference type="GeneID" id="54565597"/>
<dbReference type="GO" id="GO:0016787">
    <property type="term" value="F:hydrolase activity"/>
    <property type="evidence" value="ECO:0007669"/>
    <property type="project" value="InterPro"/>
</dbReference>
<gene>
    <name evidence="7" type="ORF">M409DRAFT_53277</name>
</gene>
<evidence type="ECO:0000313" key="8">
    <source>
        <dbReference type="Proteomes" id="UP000799537"/>
    </source>
</evidence>
<dbReference type="OrthoDB" id="9984693at2759"/>
<evidence type="ECO:0000313" key="7">
    <source>
        <dbReference type="EMBL" id="KAF2168637.1"/>
    </source>
</evidence>
<feature type="chain" id="PRO_5025498268" description="Calcineurin-like phosphoesterase domain-containing protein" evidence="5">
    <location>
        <begin position="22"/>
        <end position="498"/>
    </location>
</feature>
<organism evidence="7 8">
    <name type="scientific">Zasmidium cellare ATCC 36951</name>
    <dbReference type="NCBI Taxonomy" id="1080233"/>
    <lineage>
        <taxon>Eukaryota</taxon>
        <taxon>Fungi</taxon>
        <taxon>Dikarya</taxon>
        <taxon>Ascomycota</taxon>
        <taxon>Pezizomycotina</taxon>
        <taxon>Dothideomycetes</taxon>
        <taxon>Dothideomycetidae</taxon>
        <taxon>Mycosphaerellales</taxon>
        <taxon>Mycosphaerellaceae</taxon>
        <taxon>Zasmidium</taxon>
    </lineage>
</organism>
<dbReference type="InterPro" id="IPR029052">
    <property type="entry name" value="Metallo-depent_PP-like"/>
</dbReference>
<dbReference type="PANTHER" id="PTHR13315:SF1">
    <property type="entry name" value="PROTEIN TED1"/>
    <property type="match status" value="1"/>
</dbReference>
<evidence type="ECO:0000259" key="6">
    <source>
        <dbReference type="Pfam" id="PF00149"/>
    </source>
</evidence>
<feature type="signal peptide" evidence="5">
    <location>
        <begin position="1"/>
        <end position="21"/>
    </location>
</feature>
<dbReference type="SUPFAM" id="SSF56300">
    <property type="entry name" value="Metallo-dependent phosphatases"/>
    <property type="match status" value="1"/>
</dbReference>
<dbReference type="GO" id="GO:0006506">
    <property type="term" value="P:GPI anchor biosynthetic process"/>
    <property type="evidence" value="ECO:0007669"/>
    <property type="project" value="InterPro"/>
</dbReference>
<dbReference type="Pfam" id="PF00149">
    <property type="entry name" value="Metallophos"/>
    <property type="match status" value="1"/>
</dbReference>
<comment type="subcellular location">
    <subcellularLocation>
        <location evidence="1">Membrane</location>
        <topology evidence="1">Multi-pass membrane protein</topology>
    </subcellularLocation>
</comment>
<evidence type="ECO:0000256" key="1">
    <source>
        <dbReference type="ARBA" id="ARBA00004141"/>
    </source>
</evidence>
<keyword evidence="5" id="KW-0732">Signal</keyword>
<evidence type="ECO:0000256" key="2">
    <source>
        <dbReference type="ARBA" id="ARBA00022692"/>
    </source>
</evidence>
<dbReference type="AlphaFoldDB" id="A0A6A6CN05"/>
<dbReference type="InterPro" id="IPR033308">
    <property type="entry name" value="PGAP5/Cdc1/Ted1"/>
</dbReference>
<accession>A0A6A6CN05</accession>
<reference evidence="7" key="1">
    <citation type="journal article" date="2020" name="Stud. Mycol.">
        <title>101 Dothideomycetes genomes: a test case for predicting lifestyles and emergence of pathogens.</title>
        <authorList>
            <person name="Haridas S."/>
            <person name="Albert R."/>
            <person name="Binder M."/>
            <person name="Bloem J."/>
            <person name="Labutti K."/>
            <person name="Salamov A."/>
            <person name="Andreopoulos B."/>
            <person name="Baker S."/>
            <person name="Barry K."/>
            <person name="Bills G."/>
            <person name="Bluhm B."/>
            <person name="Cannon C."/>
            <person name="Castanera R."/>
            <person name="Culley D."/>
            <person name="Daum C."/>
            <person name="Ezra D."/>
            <person name="Gonzalez J."/>
            <person name="Henrissat B."/>
            <person name="Kuo A."/>
            <person name="Liang C."/>
            <person name="Lipzen A."/>
            <person name="Lutzoni F."/>
            <person name="Magnuson J."/>
            <person name="Mondo S."/>
            <person name="Nolan M."/>
            <person name="Ohm R."/>
            <person name="Pangilinan J."/>
            <person name="Park H.-J."/>
            <person name="Ramirez L."/>
            <person name="Alfaro M."/>
            <person name="Sun H."/>
            <person name="Tritt A."/>
            <person name="Yoshinaga Y."/>
            <person name="Zwiers L.-H."/>
            <person name="Turgeon B."/>
            <person name="Goodwin S."/>
            <person name="Spatafora J."/>
            <person name="Crous P."/>
            <person name="Grigoriev I."/>
        </authorList>
    </citation>
    <scope>NUCLEOTIDE SEQUENCE</scope>
    <source>
        <strain evidence="7">ATCC 36951</strain>
    </source>
</reference>